<name>A0A1Q9EZB8_SYMMI</name>
<organism evidence="1 2">
    <name type="scientific">Symbiodinium microadriaticum</name>
    <name type="common">Dinoflagellate</name>
    <name type="synonym">Zooxanthella microadriatica</name>
    <dbReference type="NCBI Taxonomy" id="2951"/>
    <lineage>
        <taxon>Eukaryota</taxon>
        <taxon>Sar</taxon>
        <taxon>Alveolata</taxon>
        <taxon>Dinophyceae</taxon>
        <taxon>Suessiales</taxon>
        <taxon>Symbiodiniaceae</taxon>
        <taxon>Symbiodinium</taxon>
    </lineage>
</organism>
<evidence type="ECO:0000313" key="2">
    <source>
        <dbReference type="Proteomes" id="UP000186817"/>
    </source>
</evidence>
<sequence length="259" mass="28351">MGGRRKGESKPTAWAYVARNTAGTTAYAERQHDVKDLDQFEIGGVLSWKNPSDFSEVTDYEVDWRLTSTNRSYLGNVSIGTNSFDVPSETGLQSFSIIETVASVSAINFVDLDLDTDELGGRLLWQEPSSTERVEFYVVYLALDSVGTGGEVPVGAQRTTLPTGHWADKVNITALDILYDTPRQNFSHLVVYTRSSLAEQTTPVAAALSDTFATVSNVTFADYDLDATDIGGPLTWDPPGDVSEVVTYIVYLARAVRRT</sequence>
<dbReference type="OMA" id="TEYHLYV"/>
<protein>
    <submittedName>
        <fullName evidence="1">Uncharacterized protein</fullName>
    </submittedName>
</protein>
<dbReference type="OrthoDB" id="410531at2759"/>
<gene>
    <name evidence="1" type="ORF">AK812_SmicGene3246</name>
</gene>
<accession>A0A1Q9EZB8</accession>
<dbReference type="AlphaFoldDB" id="A0A1Q9EZB8"/>
<keyword evidence="2" id="KW-1185">Reference proteome</keyword>
<proteinExistence type="predicted"/>
<evidence type="ECO:0000313" key="1">
    <source>
        <dbReference type="EMBL" id="OLQ12824.1"/>
    </source>
</evidence>
<dbReference type="EMBL" id="LSRX01000038">
    <property type="protein sequence ID" value="OLQ12824.1"/>
    <property type="molecule type" value="Genomic_DNA"/>
</dbReference>
<reference evidence="1 2" key="1">
    <citation type="submission" date="2016-02" db="EMBL/GenBank/DDBJ databases">
        <title>Genome analysis of coral dinoflagellate symbionts highlights evolutionary adaptations to a symbiotic lifestyle.</title>
        <authorList>
            <person name="Aranda M."/>
            <person name="Li Y."/>
            <person name="Liew Y.J."/>
            <person name="Baumgarten S."/>
            <person name="Simakov O."/>
            <person name="Wilson M."/>
            <person name="Piel J."/>
            <person name="Ashoor H."/>
            <person name="Bougouffa S."/>
            <person name="Bajic V.B."/>
            <person name="Ryu T."/>
            <person name="Ravasi T."/>
            <person name="Bayer T."/>
            <person name="Micklem G."/>
            <person name="Kim H."/>
            <person name="Bhak J."/>
            <person name="Lajeunesse T.C."/>
            <person name="Voolstra C.R."/>
        </authorList>
    </citation>
    <scope>NUCLEOTIDE SEQUENCE [LARGE SCALE GENOMIC DNA]</scope>
    <source>
        <strain evidence="1 2">CCMP2467</strain>
    </source>
</reference>
<dbReference type="Proteomes" id="UP000186817">
    <property type="component" value="Unassembled WGS sequence"/>
</dbReference>
<comment type="caution">
    <text evidence="1">The sequence shown here is derived from an EMBL/GenBank/DDBJ whole genome shotgun (WGS) entry which is preliminary data.</text>
</comment>